<evidence type="ECO:0000256" key="1">
    <source>
        <dbReference type="SAM" id="MobiDB-lite"/>
    </source>
</evidence>
<name>A0A9I9CXV9_CUCME</name>
<organism evidence="2">
    <name type="scientific">Cucumis melo</name>
    <name type="common">Muskmelon</name>
    <dbReference type="NCBI Taxonomy" id="3656"/>
    <lineage>
        <taxon>Eukaryota</taxon>
        <taxon>Viridiplantae</taxon>
        <taxon>Streptophyta</taxon>
        <taxon>Embryophyta</taxon>
        <taxon>Tracheophyta</taxon>
        <taxon>Spermatophyta</taxon>
        <taxon>Magnoliopsida</taxon>
        <taxon>eudicotyledons</taxon>
        <taxon>Gunneridae</taxon>
        <taxon>Pentapetalae</taxon>
        <taxon>rosids</taxon>
        <taxon>fabids</taxon>
        <taxon>Cucurbitales</taxon>
        <taxon>Cucurbitaceae</taxon>
        <taxon>Benincaseae</taxon>
        <taxon>Cucumis</taxon>
    </lineage>
</organism>
<dbReference type="AlphaFoldDB" id="A0A9I9CXV9"/>
<feature type="region of interest" description="Disordered" evidence="1">
    <location>
        <begin position="1"/>
        <end position="52"/>
    </location>
</feature>
<reference evidence="2" key="1">
    <citation type="submission" date="2023-03" db="UniProtKB">
        <authorList>
            <consortium name="EnsemblPlants"/>
        </authorList>
    </citation>
    <scope>IDENTIFICATION</scope>
</reference>
<evidence type="ECO:0000313" key="2">
    <source>
        <dbReference type="EnsemblPlants" id="MELO3C010010.2.1"/>
    </source>
</evidence>
<accession>A0A9I9CXV9</accession>
<protein>
    <submittedName>
        <fullName evidence="2">Uncharacterized protein</fullName>
    </submittedName>
</protein>
<dbReference type="EnsemblPlants" id="MELO3C010010.2.1">
    <property type="protein sequence ID" value="MELO3C010010.2.1"/>
    <property type="gene ID" value="MELO3C010010.2"/>
</dbReference>
<dbReference type="Gramene" id="MELO3C010010.2.1">
    <property type="protein sequence ID" value="MELO3C010010.2.1"/>
    <property type="gene ID" value="MELO3C010010.2"/>
</dbReference>
<proteinExistence type="predicted"/>
<sequence length="52" mass="5165">MAMKTDNHPQVSPLTQTSTAGESVGGDDSGCANGEGGGQNVTARFVRNAKGG</sequence>
<feature type="compositionally biased region" description="Polar residues" evidence="1">
    <location>
        <begin position="8"/>
        <end position="21"/>
    </location>
</feature>
<feature type="compositionally biased region" description="Gly residues" evidence="1">
    <location>
        <begin position="23"/>
        <end position="39"/>
    </location>
</feature>